<organism evidence="1 2">
    <name type="scientific">Horticoccus luteus</name>
    <dbReference type="NCBI Taxonomy" id="2862869"/>
    <lineage>
        <taxon>Bacteria</taxon>
        <taxon>Pseudomonadati</taxon>
        <taxon>Verrucomicrobiota</taxon>
        <taxon>Opitutia</taxon>
        <taxon>Opitutales</taxon>
        <taxon>Opitutaceae</taxon>
        <taxon>Horticoccus</taxon>
    </lineage>
</organism>
<proteinExistence type="predicted"/>
<name>A0A8F9TU78_9BACT</name>
<dbReference type="EMBL" id="CP080507">
    <property type="protein sequence ID" value="QYM79156.1"/>
    <property type="molecule type" value="Genomic_DNA"/>
</dbReference>
<gene>
    <name evidence="1" type="ORF">K0B96_00645</name>
</gene>
<keyword evidence="2" id="KW-1185">Reference proteome</keyword>
<dbReference type="Proteomes" id="UP000825051">
    <property type="component" value="Chromosome"/>
</dbReference>
<reference evidence="1" key="1">
    <citation type="submission" date="2021-08" db="EMBL/GenBank/DDBJ databases">
        <title>Genome of a novel bacterium of the phylum Verrucomicrobia, Oleiharenicola sp. KSB-15.</title>
        <authorList>
            <person name="Chung J.-H."/>
            <person name="Ahn J.-H."/>
            <person name="Yoon Y."/>
            <person name="Kim D.-Y."/>
            <person name="An S.-H."/>
            <person name="Park I."/>
            <person name="Yeon J."/>
        </authorList>
    </citation>
    <scope>NUCLEOTIDE SEQUENCE</scope>
    <source>
        <strain evidence="1">KSB-15</strain>
    </source>
</reference>
<evidence type="ECO:0000313" key="2">
    <source>
        <dbReference type="Proteomes" id="UP000825051"/>
    </source>
</evidence>
<protein>
    <submittedName>
        <fullName evidence="1">Uncharacterized protein</fullName>
    </submittedName>
</protein>
<dbReference type="RefSeq" id="WP_220162656.1">
    <property type="nucleotide sequence ID" value="NZ_CP080507.1"/>
</dbReference>
<evidence type="ECO:0000313" key="1">
    <source>
        <dbReference type="EMBL" id="QYM79156.1"/>
    </source>
</evidence>
<dbReference type="KEGG" id="ole:K0B96_00645"/>
<accession>A0A8F9TU78</accession>
<dbReference type="AlphaFoldDB" id="A0A8F9TU78"/>
<sequence length="311" mass="33600">MQDHFTGKPTCIRGDVGPGAEQRAALQHDHERRLEALARLGAAAAQCGVGTDSDGDLVLLADDEVSLLEGAGGEWAALGAAIHHFRELLPLRELADFGFAAGAENPLEEPNEQLRRIGGGVEAWAFLAPADGGSVYKFFLPRELRRIGSAFGFQAGEESTLLAEATLGDYRALLEKLLLIHALDGMATEVIGVTTEGVLVAKQVLGEPLPQGEDVSRVLPAGLIEIPSRFLRANRDHPRLFFLRGQAFLVADLHARNFVRGAEGALHVIDLVAAPWPRAWLERQPLMADWLERVRADPGATLLAPARDEDL</sequence>